<name>A0A2C5YKQ1_9HYPO</name>
<dbReference type="OrthoDB" id="2963168at2759"/>
<keyword evidence="2" id="KW-1185">Reference proteome</keyword>
<proteinExistence type="predicted"/>
<dbReference type="AlphaFoldDB" id="A0A2C5YKQ1"/>
<organism evidence="1 2">
    <name type="scientific">Ophiocordyceps australis</name>
    <dbReference type="NCBI Taxonomy" id="1399860"/>
    <lineage>
        <taxon>Eukaryota</taxon>
        <taxon>Fungi</taxon>
        <taxon>Dikarya</taxon>
        <taxon>Ascomycota</taxon>
        <taxon>Pezizomycotina</taxon>
        <taxon>Sordariomycetes</taxon>
        <taxon>Hypocreomycetidae</taxon>
        <taxon>Hypocreales</taxon>
        <taxon>Ophiocordycipitaceae</taxon>
        <taxon>Ophiocordyceps</taxon>
    </lineage>
</organism>
<protein>
    <submittedName>
        <fullName evidence="1">Uncharacterized protein</fullName>
    </submittedName>
</protein>
<dbReference type="EMBL" id="NJEU01001381">
    <property type="protein sequence ID" value="PHH67594.1"/>
    <property type="molecule type" value="Genomic_DNA"/>
</dbReference>
<accession>A0A2C5YKQ1</accession>
<sequence length="154" mass="17050">MYLRETALRESVYPRERECIVFFGHGLECLPVAAQRSTSANTKQGDGLSPQTPVVFQYTRNFEAGQSLVVTDQLFACEADSPPAARTDDLVHVCTLTTDLSAVPRRLFTRQVSTQGVEFDNLDFSLEMTVGSAGLGFELKVDGQRYGHVEADFH</sequence>
<comment type="caution">
    <text evidence="1">The sequence shown here is derived from an EMBL/GenBank/DDBJ whole genome shotgun (WGS) entry which is preliminary data.</text>
</comment>
<evidence type="ECO:0000313" key="2">
    <source>
        <dbReference type="Proteomes" id="UP000224854"/>
    </source>
</evidence>
<reference evidence="1 2" key="1">
    <citation type="submission" date="2017-06" db="EMBL/GenBank/DDBJ databases">
        <title>Ant-infecting Ophiocordyceps genomes reveal a high diversity of potential behavioral manipulation genes and a possible major role for enterotoxins.</title>
        <authorList>
            <person name="De Bekker C."/>
            <person name="Evans H.C."/>
            <person name="Brachmann A."/>
            <person name="Hughes D.P."/>
        </authorList>
    </citation>
    <scope>NUCLEOTIDE SEQUENCE [LARGE SCALE GENOMIC DNA]</scope>
    <source>
        <strain evidence="1 2">1348a</strain>
    </source>
</reference>
<evidence type="ECO:0000313" key="1">
    <source>
        <dbReference type="EMBL" id="PHH67594.1"/>
    </source>
</evidence>
<dbReference type="Proteomes" id="UP000224854">
    <property type="component" value="Unassembled WGS sequence"/>
</dbReference>
<gene>
    <name evidence="1" type="ORF">CDD82_1294</name>
</gene>